<protein>
    <submittedName>
        <fullName evidence="1">Uncharacterized protein</fullName>
    </submittedName>
</protein>
<evidence type="ECO:0000313" key="2">
    <source>
        <dbReference type="Proteomes" id="UP000697927"/>
    </source>
</evidence>
<comment type="caution">
    <text evidence="1">The sequence shown here is derived from an EMBL/GenBank/DDBJ whole genome shotgun (WGS) entry which is preliminary data.</text>
</comment>
<sequence>MDISMVRESFSERLLRRVQQVTRALRDYQGTENITCLAILENSNTDPVNGRAGLLSGAWCIWYDESKFAKPV</sequence>
<proteinExistence type="predicted"/>
<accession>A0ABX0VKZ2</accession>
<dbReference type="Proteomes" id="UP000697927">
    <property type="component" value="Unassembled WGS sequence"/>
</dbReference>
<keyword evidence="2" id="KW-1185">Reference proteome</keyword>
<gene>
    <name evidence="1" type="ORF">E2L00_04610</name>
</gene>
<dbReference type="RefSeq" id="WP_167607699.1">
    <property type="nucleotide sequence ID" value="NZ_SOYS01000002.1"/>
</dbReference>
<evidence type="ECO:0000313" key="1">
    <source>
        <dbReference type="EMBL" id="NIY46822.1"/>
    </source>
</evidence>
<dbReference type="EMBL" id="SOYS01000002">
    <property type="protein sequence ID" value="NIY46822.1"/>
    <property type="molecule type" value="Genomic_DNA"/>
</dbReference>
<name>A0ABX0VKZ2_9ENTR</name>
<reference evidence="1 2" key="1">
    <citation type="journal article" date="2020" name="Microorganisms">
        <title>Polyphasic Characterisation of Cedecea colo sp. nov., a New Enteric Bacterium Isolated from the Koala Hindgut.</title>
        <authorList>
            <person name="Boath J.M."/>
            <person name="Dakhal S."/>
            <person name="Van T.T.H."/>
            <person name="Moore R.J."/>
            <person name="Dekiwadia C."/>
            <person name="Macreadie I.G."/>
        </authorList>
    </citation>
    <scope>NUCLEOTIDE SEQUENCE [LARGE SCALE GENOMIC DNA]</scope>
    <source>
        <strain evidence="1 2">ZA</strain>
    </source>
</reference>
<organism evidence="1 2">
    <name type="scientific">Cedecea colo</name>
    <dbReference type="NCBI Taxonomy" id="2552946"/>
    <lineage>
        <taxon>Bacteria</taxon>
        <taxon>Pseudomonadati</taxon>
        <taxon>Pseudomonadota</taxon>
        <taxon>Gammaproteobacteria</taxon>
        <taxon>Enterobacterales</taxon>
        <taxon>Enterobacteriaceae</taxon>
        <taxon>Cedecea</taxon>
    </lineage>
</organism>